<dbReference type="AlphaFoldDB" id="A0A4U6XKL1"/>
<organism evidence="1 2">
    <name type="scientific">Colletotrichum tanaceti</name>
    <dbReference type="NCBI Taxonomy" id="1306861"/>
    <lineage>
        <taxon>Eukaryota</taxon>
        <taxon>Fungi</taxon>
        <taxon>Dikarya</taxon>
        <taxon>Ascomycota</taxon>
        <taxon>Pezizomycotina</taxon>
        <taxon>Sordariomycetes</taxon>
        <taxon>Hypocreomycetidae</taxon>
        <taxon>Glomerellales</taxon>
        <taxon>Glomerellaceae</taxon>
        <taxon>Colletotrichum</taxon>
        <taxon>Colletotrichum destructivum species complex</taxon>
    </lineage>
</organism>
<accession>A0A4U6XKL1</accession>
<dbReference type="EMBL" id="PJEX01000092">
    <property type="protein sequence ID" value="TKW55617.1"/>
    <property type="molecule type" value="Genomic_DNA"/>
</dbReference>
<protein>
    <submittedName>
        <fullName evidence="1">Uncharacterized protein</fullName>
    </submittedName>
</protein>
<sequence length="72" mass="8106">MERMLETEEEEEEEKEVCMVCGLPEERLASFMEDAGLSGTGEASTPSWPTVFWCSSTRAMVFVVPRKSTLAR</sequence>
<proteinExistence type="predicted"/>
<evidence type="ECO:0000313" key="2">
    <source>
        <dbReference type="Proteomes" id="UP000310108"/>
    </source>
</evidence>
<keyword evidence="2" id="KW-1185">Reference proteome</keyword>
<reference evidence="1 2" key="1">
    <citation type="journal article" date="2019" name="PLoS ONE">
        <title>Comparative genome analysis indicates high evolutionary potential of pathogenicity genes in Colletotrichum tanaceti.</title>
        <authorList>
            <person name="Lelwala R.V."/>
            <person name="Korhonen P.K."/>
            <person name="Young N.D."/>
            <person name="Scott J.B."/>
            <person name="Ades P.A."/>
            <person name="Gasser R.B."/>
            <person name="Taylor P.W.J."/>
        </authorList>
    </citation>
    <scope>NUCLEOTIDE SEQUENCE [LARGE SCALE GENOMIC DNA]</scope>
    <source>
        <strain evidence="1">BRIP57314</strain>
    </source>
</reference>
<comment type="caution">
    <text evidence="1">The sequence shown here is derived from an EMBL/GenBank/DDBJ whole genome shotgun (WGS) entry which is preliminary data.</text>
</comment>
<dbReference type="Proteomes" id="UP000310108">
    <property type="component" value="Unassembled WGS sequence"/>
</dbReference>
<gene>
    <name evidence="1" type="ORF">CTA1_13311</name>
</gene>
<name>A0A4U6XKL1_9PEZI</name>
<evidence type="ECO:0000313" key="1">
    <source>
        <dbReference type="EMBL" id="TKW55617.1"/>
    </source>
</evidence>